<dbReference type="AlphaFoldDB" id="A0ABD6AW03"/>
<sequence length="185" mass="19594">MVIMEIVPSRREVLGLIGAASVAGLAGCSSGQTTSGTVATKTLTIGVPTDDGTVSDVVAAVLTYEPEERLVTGEYPDILSGIFQGHSMAVSEQIHERVSGQYSYVHYDTNIVPEDGSEPANGHVSRSVFNTLSIGGTATVDPYMKAVDEDHSVGFLRVDTTSPLERAPNETTVNSYSWDGRVNDA</sequence>
<accession>A0ABD6AW03</accession>
<evidence type="ECO:0000313" key="1">
    <source>
        <dbReference type="EMBL" id="MFD1513571.1"/>
    </source>
</evidence>
<reference evidence="1 2" key="1">
    <citation type="journal article" date="2019" name="Int. J. Syst. Evol. Microbiol.">
        <title>The Global Catalogue of Microorganisms (GCM) 10K type strain sequencing project: providing services to taxonomists for standard genome sequencing and annotation.</title>
        <authorList>
            <consortium name="The Broad Institute Genomics Platform"/>
            <consortium name="The Broad Institute Genome Sequencing Center for Infectious Disease"/>
            <person name="Wu L."/>
            <person name="Ma J."/>
        </authorList>
    </citation>
    <scope>NUCLEOTIDE SEQUENCE [LARGE SCALE GENOMIC DNA]</scope>
    <source>
        <strain evidence="1 2">CGMCC 1.12563</strain>
    </source>
</reference>
<gene>
    <name evidence="1" type="ORF">ACFSBT_09800</name>
</gene>
<comment type="caution">
    <text evidence="1">The sequence shown here is derived from an EMBL/GenBank/DDBJ whole genome shotgun (WGS) entry which is preliminary data.</text>
</comment>
<dbReference type="RefSeq" id="WP_250873546.1">
    <property type="nucleotide sequence ID" value="NZ_JALXFV010000004.1"/>
</dbReference>
<organism evidence="1 2">
    <name type="scientific">Halomarina rubra</name>
    <dbReference type="NCBI Taxonomy" id="2071873"/>
    <lineage>
        <taxon>Archaea</taxon>
        <taxon>Methanobacteriati</taxon>
        <taxon>Methanobacteriota</taxon>
        <taxon>Stenosarchaea group</taxon>
        <taxon>Halobacteria</taxon>
        <taxon>Halobacteriales</taxon>
        <taxon>Natronomonadaceae</taxon>
        <taxon>Halomarina</taxon>
    </lineage>
</organism>
<keyword evidence="2" id="KW-1185">Reference proteome</keyword>
<name>A0ABD6AW03_9EURY</name>
<dbReference type="Proteomes" id="UP001597187">
    <property type="component" value="Unassembled WGS sequence"/>
</dbReference>
<protein>
    <submittedName>
        <fullName evidence="1">Uncharacterized protein</fullName>
    </submittedName>
</protein>
<dbReference type="EMBL" id="JBHUDC010000004">
    <property type="protein sequence ID" value="MFD1513571.1"/>
    <property type="molecule type" value="Genomic_DNA"/>
</dbReference>
<evidence type="ECO:0000313" key="2">
    <source>
        <dbReference type="Proteomes" id="UP001597187"/>
    </source>
</evidence>
<proteinExistence type="predicted"/>